<dbReference type="GO" id="GO:0003729">
    <property type="term" value="F:mRNA binding"/>
    <property type="evidence" value="ECO:0007669"/>
    <property type="project" value="TreeGrafter"/>
</dbReference>
<dbReference type="InterPro" id="IPR000504">
    <property type="entry name" value="RRM_dom"/>
</dbReference>
<dbReference type="SUPFAM" id="SSF54928">
    <property type="entry name" value="RNA-binding domain, RBD"/>
    <property type="match status" value="1"/>
</dbReference>
<dbReference type="Gene3D" id="3.30.70.330">
    <property type="match status" value="1"/>
</dbReference>
<keyword evidence="2" id="KW-0812">Transmembrane</keyword>
<evidence type="ECO:0000313" key="4">
    <source>
        <dbReference type="EMBL" id="KAF7148158.1"/>
    </source>
</evidence>
<gene>
    <name evidence="4" type="ORF">RHSIM_Rhsim03G0115000</name>
</gene>
<organism evidence="4 5">
    <name type="scientific">Rhododendron simsii</name>
    <name type="common">Sims's rhododendron</name>
    <dbReference type="NCBI Taxonomy" id="118357"/>
    <lineage>
        <taxon>Eukaryota</taxon>
        <taxon>Viridiplantae</taxon>
        <taxon>Streptophyta</taxon>
        <taxon>Embryophyta</taxon>
        <taxon>Tracheophyta</taxon>
        <taxon>Spermatophyta</taxon>
        <taxon>Magnoliopsida</taxon>
        <taxon>eudicotyledons</taxon>
        <taxon>Gunneridae</taxon>
        <taxon>Pentapetalae</taxon>
        <taxon>asterids</taxon>
        <taxon>Ericales</taxon>
        <taxon>Ericaceae</taxon>
        <taxon>Ericoideae</taxon>
        <taxon>Rhodoreae</taxon>
        <taxon>Rhododendron</taxon>
    </lineage>
</organism>
<protein>
    <recommendedName>
        <fullName evidence="3">RRM domain-containing protein</fullName>
    </recommendedName>
</protein>
<reference evidence="4" key="1">
    <citation type="submission" date="2019-11" db="EMBL/GenBank/DDBJ databases">
        <authorList>
            <person name="Liu Y."/>
            <person name="Hou J."/>
            <person name="Li T.-Q."/>
            <person name="Guan C.-H."/>
            <person name="Wu X."/>
            <person name="Wu H.-Z."/>
            <person name="Ling F."/>
            <person name="Zhang R."/>
            <person name="Shi X.-G."/>
            <person name="Ren J.-P."/>
            <person name="Chen E.-F."/>
            <person name="Sun J.-M."/>
        </authorList>
    </citation>
    <scope>NUCLEOTIDE SEQUENCE</scope>
    <source>
        <strain evidence="4">Adult_tree_wgs_1</strain>
        <tissue evidence="4">Leaves</tissue>
    </source>
</reference>
<evidence type="ECO:0000313" key="5">
    <source>
        <dbReference type="Proteomes" id="UP000626092"/>
    </source>
</evidence>
<evidence type="ECO:0000259" key="3">
    <source>
        <dbReference type="Pfam" id="PF00076"/>
    </source>
</evidence>
<dbReference type="InterPro" id="IPR035979">
    <property type="entry name" value="RBD_domain_sf"/>
</dbReference>
<dbReference type="Proteomes" id="UP000626092">
    <property type="component" value="Unassembled WGS sequence"/>
</dbReference>
<name>A0A834H839_RHOSS</name>
<dbReference type="AlphaFoldDB" id="A0A834H839"/>
<comment type="caution">
    <text evidence="4">The sequence shown here is derived from an EMBL/GenBank/DDBJ whole genome shotgun (WGS) entry which is preliminary data.</text>
</comment>
<sequence>MIEEYDLLLNSSSAYFCSRLDDDGVLWNSNSALVTVVGKDVGWGCGVSVHSVSDSSMLFGGGGTAGREGGGCWFVCTWFSSSKSATRALLPLTSRYLGNPSYNALLVFWAWDLWAKYSVVPGLDALIMVERDTGCPRGFGFLTLADRRGMEDAIREMHGREFGDCVISVNKAQPRMGGDDPGRGYRTVTHRVVGGAMGEEIGGGGRGGGFSSRSRFGGPGGRGDFALAGIVIDTSMIGVMEGAMGILIVMIAEKSMVVATAMLMTGIHLMVVSLWAIGMGVRTVTLKMGNGKDAAYDRDGGPRGRGDRYGGGGGPARYKRGNILQARTSPVPMTAPGGVESAHLLLIATGNFQTSCGLH</sequence>
<feature type="domain" description="RRM" evidence="3">
    <location>
        <begin position="126"/>
        <end position="167"/>
    </location>
</feature>
<keyword evidence="2" id="KW-1133">Transmembrane helix</keyword>
<dbReference type="PANTHER" id="PTHR48031">
    <property type="entry name" value="SRA STEM-LOOP-INTERACTING RNA-BINDING PROTEIN, MITOCHONDRIAL"/>
    <property type="match status" value="1"/>
</dbReference>
<keyword evidence="5" id="KW-1185">Reference proteome</keyword>
<dbReference type="PANTHER" id="PTHR48031:SF2">
    <property type="entry name" value="RNA-BINDING PROTEIN 4"/>
    <property type="match status" value="1"/>
</dbReference>
<proteinExistence type="predicted"/>
<feature type="transmembrane region" description="Helical" evidence="2">
    <location>
        <begin position="225"/>
        <end position="251"/>
    </location>
</feature>
<evidence type="ECO:0000256" key="2">
    <source>
        <dbReference type="SAM" id="Phobius"/>
    </source>
</evidence>
<dbReference type="EMBL" id="WJXA01000003">
    <property type="protein sequence ID" value="KAF7148158.1"/>
    <property type="molecule type" value="Genomic_DNA"/>
</dbReference>
<feature type="transmembrane region" description="Helical" evidence="2">
    <location>
        <begin position="257"/>
        <end position="278"/>
    </location>
</feature>
<dbReference type="OrthoDB" id="439808at2759"/>
<feature type="compositionally biased region" description="Basic and acidic residues" evidence="1">
    <location>
        <begin position="294"/>
        <end position="308"/>
    </location>
</feature>
<keyword evidence="2" id="KW-0472">Membrane</keyword>
<feature type="region of interest" description="Disordered" evidence="1">
    <location>
        <begin position="292"/>
        <end position="315"/>
    </location>
</feature>
<dbReference type="Pfam" id="PF00076">
    <property type="entry name" value="RRM_1"/>
    <property type="match status" value="1"/>
</dbReference>
<accession>A0A834H839</accession>
<evidence type="ECO:0000256" key="1">
    <source>
        <dbReference type="SAM" id="MobiDB-lite"/>
    </source>
</evidence>
<dbReference type="GO" id="GO:0005634">
    <property type="term" value="C:nucleus"/>
    <property type="evidence" value="ECO:0007669"/>
    <property type="project" value="TreeGrafter"/>
</dbReference>
<dbReference type="InterPro" id="IPR012677">
    <property type="entry name" value="Nucleotide-bd_a/b_plait_sf"/>
</dbReference>